<dbReference type="Proteomes" id="UP000192722">
    <property type="component" value="Unassembled WGS sequence"/>
</dbReference>
<evidence type="ECO:0000313" key="2">
    <source>
        <dbReference type="EMBL" id="MBF6637801.1"/>
    </source>
</evidence>
<dbReference type="InterPro" id="IPR016147">
    <property type="entry name" value="Pili_assmbl_chaperone_N"/>
</dbReference>
<dbReference type="GO" id="GO:0030288">
    <property type="term" value="C:outer membrane-bounded periplasmic space"/>
    <property type="evidence" value="ECO:0007669"/>
    <property type="project" value="InterPro"/>
</dbReference>
<dbReference type="EMBL" id="JADMKS010000005">
    <property type="protein sequence ID" value="MBF6637801.1"/>
    <property type="molecule type" value="Genomic_DNA"/>
</dbReference>
<protein>
    <submittedName>
        <fullName evidence="2">Molecular chaperone</fullName>
    </submittedName>
    <submittedName>
        <fullName evidence="3">Pilus assembly protein PapD</fullName>
    </submittedName>
</protein>
<dbReference type="Gene3D" id="2.60.40.10">
    <property type="entry name" value="Immunoglobulins"/>
    <property type="match status" value="1"/>
</dbReference>
<dbReference type="InterPro" id="IPR050643">
    <property type="entry name" value="Periplasmic_pilus_chap"/>
</dbReference>
<reference evidence="3" key="1">
    <citation type="submission" date="2016-12" db="EMBL/GenBank/DDBJ databases">
        <authorList>
            <person name="Le Fleche-Mateos A."/>
        </authorList>
    </citation>
    <scope>NUCLEOTIDE SEQUENCE</scope>
    <source>
        <strain evidence="3">213</strain>
    </source>
</reference>
<dbReference type="GO" id="GO:0071555">
    <property type="term" value="P:cell wall organization"/>
    <property type="evidence" value="ECO:0007669"/>
    <property type="project" value="InterPro"/>
</dbReference>
<evidence type="ECO:0000259" key="1">
    <source>
        <dbReference type="Pfam" id="PF00345"/>
    </source>
</evidence>
<evidence type="ECO:0000313" key="5">
    <source>
        <dbReference type="Proteomes" id="UP000705283"/>
    </source>
</evidence>
<gene>
    <name evidence="3" type="ORF">BS639_23865</name>
    <name evidence="2" type="ORF">ITX54_14135</name>
</gene>
<dbReference type="PANTHER" id="PTHR30251">
    <property type="entry name" value="PILUS ASSEMBLY CHAPERONE"/>
    <property type="match status" value="1"/>
</dbReference>
<dbReference type="Proteomes" id="UP000705283">
    <property type="component" value="Unassembled WGS sequence"/>
</dbReference>
<evidence type="ECO:0000313" key="4">
    <source>
        <dbReference type="Proteomes" id="UP000192722"/>
    </source>
</evidence>
<accession>A0AA41BX52</accession>
<name>A0AA41BX52_9GAMM</name>
<reference evidence="2" key="4">
    <citation type="submission" date="2022-09" db="EMBL/GenBank/DDBJ databases">
        <title>Rouxiella aceris sp. nov., isolated from tree sap and emended description of the genus Rhouxiella.</title>
        <authorList>
            <person name="Kim I.S."/>
        </authorList>
    </citation>
    <scope>NUCLEOTIDE SEQUENCE</scope>
    <source>
        <strain evidence="2">SAP-2</strain>
    </source>
</reference>
<sequence>MLKLLVRQFVFACLLGTTVWGTEAAASGLQVSPVTLTLPGNENAGGLWLSNEGDNVVNAQVRIYRWSQNNYGDSLAPSQGLVASPPMLALAPGEKQLIRIIRTSASSATQEDSYRLSIDELPPATLQKNKLQFVLHYSVPVFLQAASMPPSTVKLQWALVHVGNNSFMEVHNQGNSHAQLSAATYINTQGVRKTMTPGLLGYVLPGATMRWVLPVSGDNSTHGSKIEVTINGEKTLQNL</sequence>
<reference evidence="3 4" key="2">
    <citation type="journal article" date="2017" name="Int. J. Syst. Evol. Microbiol.">
        <title>Rouxiella badensis sp. nov. and Rouxiella silvae sp. nov. isolated from peat bog soil in Germany and emendation of the genus description.</title>
        <authorList>
            <person name="Le Fleche-Mateos A."/>
            <person name="Kugler J.H."/>
            <person name="Hansen S.H."/>
            <person name="Syldatk C."/>
            <person name="Hausmann R."/>
            <person name="Lomprez F."/>
            <person name="Vandenbogaert M."/>
            <person name="Manuguerra J.C."/>
            <person name="Grimont P.A."/>
        </authorList>
    </citation>
    <scope>NUCLEOTIDE SEQUENCE [LARGE SCALE GENOMIC DNA]</scope>
    <source>
        <strain evidence="3 4">213</strain>
    </source>
</reference>
<dbReference type="InterPro" id="IPR013783">
    <property type="entry name" value="Ig-like_fold"/>
</dbReference>
<comment type="caution">
    <text evidence="2">The sequence shown here is derived from an EMBL/GenBank/DDBJ whole genome shotgun (WGS) entry which is preliminary data.</text>
</comment>
<organism evidence="2 5">
    <name type="scientific">Rouxiella silvae</name>
    <dbReference type="NCBI Taxonomy" id="1646373"/>
    <lineage>
        <taxon>Bacteria</taxon>
        <taxon>Pseudomonadati</taxon>
        <taxon>Pseudomonadota</taxon>
        <taxon>Gammaproteobacteria</taxon>
        <taxon>Enterobacterales</taxon>
        <taxon>Yersiniaceae</taxon>
        <taxon>Rouxiella</taxon>
    </lineage>
</organism>
<dbReference type="RefSeq" id="WP_084984544.1">
    <property type="nucleotide sequence ID" value="NZ_CBCSCF010000003.1"/>
</dbReference>
<keyword evidence="4" id="KW-1185">Reference proteome</keyword>
<dbReference type="SUPFAM" id="SSF49354">
    <property type="entry name" value="PapD-like"/>
    <property type="match status" value="1"/>
</dbReference>
<reference evidence="2" key="3">
    <citation type="submission" date="2020-11" db="EMBL/GenBank/DDBJ databases">
        <authorList>
            <person name="Lee S.D."/>
        </authorList>
    </citation>
    <scope>NUCLEOTIDE SEQUENCE</scope>
    <source>
        <strain evidence="2">SAP-2</strain>
    </source>
</reference>
<dbReference type="AlphaFoldDB" id="A0AA41BX52"/>
<dbReference type="Pfam" id="PF00345">
    <property type="entry name" value="PapD_N"/>
    <property type="match status" value="1"/>
</dbReference>
<dbReference type="EMBL" id="MRWD01000096">
    <property type="protein sequence ID" value="ORJ18710.1"/>
    <property type="molecule type" value="Genomic_DNA"/>
</dbReference>
<dbReference type="InterPro" id="IPR008962">
    <property type="entry name" value="PapD-like_sf"/>
</dbReference>
<proteinExistence type="predicted"/>
<dbReference type="PANTHER" id="PTHR30251:SF4">
    <property type="entry name" value="SLR1668 PROTEIN"/>
    <property type="match status" value="1"/>
</dbReference>
<evidence type="ECO:0000313" key="3">
    <source>
        <dbReference type="EMBL" id="ORJ18710.1"/>
    </source>
</evidence>
<feature type="domain" description="Pili assembly chaperone N-terminal" evidence="1">
    <location>
        <begin position="28"/>
        <end position="144"/>
    </location>
</feature>